<evidence type="ECO:0000313" key="3">
    <source>
        <dbReference type="Proteomes" id="UP000813444"/>
    </source>
</evidence>
<organism evidence="2 3">
    <name type="scientific">Stachybotrys elegans</name>
    <dbReference type="NCBI Taxonomy" id="80388"/>
    <lineage>
        <taxon>Eukaryota</taxon>
        <taxon>Fungi</taxon>
        <taxon>Dikarya</taxon>
        <taxon>Ascomycota</taxon>
        <taxon>Pezizomycotina</taxon>
        <taxon>Sordariomycetes</taxon>
        <taxon>Hypocreomycetidae</taxon>
        <taxon>Hypocreales</taxon>
        <taxon>Stachybotryaceae</taxon>
        <taxon>Stachybotrys</taxon>
    </lineage>
</organism>
<evidence type="ECO:0008006" key="4">
    <source>
        <dbReference type="Google" id="ProtNLM"/>
    </source>
</evidence>
<accession>A0A8K0WJC9</accession>
<dbReference type="PANTHER" id="PTHR42060:SF1">
    <property type="entry name" value="NHL REPEAT-CONTAINING PROTEIN"/>
    <property type="match status" value="1"/>
</dbReference>
<protein>
    <recommendedName>
        <fullName evidence="4">SMP-30/Gluconolactonase/LRE-like region domain-containing protein</fullName>
    </recommendedName>
</protein>
<dbReference type="PANTHER" id="PTHR42060">
    <property type="entry name" value="NHL REPEAT-CONTAINING PROTEIN-RELATED"/>
    <property type="match status" value="1"/>
</dbReference>
<evidence type="ECO:0000313" key="2">
    <source>
        <dbReference type="EMBL" id="KAH7303831.1"/>
    </source>
</evidence>
<sequence>MYDWVTALILLLLGAMATAVDGHSSAGHVTQIFQWNDTTFIENLTILPDGRLLLVPLSAPQLLILDPRTTNPAPTPVVTLPGVDSVGAIALVGHNKYAIIGGNHSFFSFIEGSMKVFVVSLDFSLGPNGSIGATVENIVSVPNTTMLNGIVALPNKRNVILTNDSIGGRLFRIDTLTSEVTVASGDPAFGRGGNDMVPLGANGIDIRNGDLYFTNSAQGRFMRVGLSDDGFPVGEYTTVAQLDGPITLANSYDDFAFDERGTAYVALHPGTIMKITPDGDQTIFSGGGADSIFLHPTSAVLSNDGESIYVSTGGDWENGVSGGGQILNVKIGQAPC</sequence>
<dbReference type="InterPro" id="IPR011042">
    <property type="entry name" value="6-blade_b-propeller_TolB-like"/>
</dbReference>
<feature type="signal peptide" evidence="1">
    <location>
        <begin position="1"/>
        <end position="22"/>
    </location>
</feature>
<dbReference type="Proteomes" id="UP000813444">
    <property type="component" value="Unassembled WGS sequence"/>
</dbReference>
<dbReference type="AlphaFoldDB" id="A0A8K0WJC9"/>
<evidence type="ECO:0000256" key="1">
    <source>
        <dbReference type="SAM" id="SignalP"/>
    </source>
</evidence>
<dbReference type="SUPFAM" id="SSF63829">
    <property type="entry name" value="Calcium-dependent phosphotriesterase"/>
    <property type="match status" value="1"/>
</dbReference>
<gene>
    <name evidence="2" type="ORF">B0I35DRAFT_446079</name>
</gene>
<name>A0A8K0WJC9_9HYPO</name>
<feature type="chain" id="PRO_5035479031" description="SMP-30/Gluconolactonase/LRE-like region domain-containing protein" evidence="1">
    <location>
        <begin position="23"/>
        <end position="336"/>
    </location>
</feature>
<dbReference type="OrthoDB" id="9977941at2759"/>
<keyword evidence="3" id="KW-1185">Reference proteome</keyword>
<dbReference type="InterPro" id="IPR052998">
    <property type="entry name" value="Hetero-Diels-Alderase-like"/>
</dbReference>
<dbReference type="Gene3D" id="2.120.10.30">
    <property type="entry name" value="TolB, C-terminal domain"/>
    <property type="match status" value="1"/>
</dbReference>
<dbReference type="EMBL" id="JAGPNK010000028">
    <property type="protein sequence ID" value="KAH7303831.1"/>
    <property type="molecule type" value="Genomic_DNA"/>
</dbReference>
<reference evidence="2" key="1">
    <citation type="journal article" date="2021" name="Nat. Commun.">
        <title>Genetic determinants of endophytism in the Arabidopsis root mycobiome.</title>
        <authorList>
            <person name="Mesny F."/>
            <person name="Miyauchi S."/>
            <person name="Thiergart T."/>
            <person name="Pickel B."/>
            <person name="Atanasova L."/>
            <person name="Karlsson M."/>
            <person name="Huettel B."/>
            <person name="Barry K.W."/>
            <person name="Haridas S."/>
            <person name="Chen C."/>
            <person name="Bauer D."/>
            <person name="Andreopoulos W."/>
            <person name="Pangilinan J."/>
            <person name="LaButti K."/>
            <person name="Riley R."/>
            <person name="Lipzen A."/>
            <person name="Clum A."/>
            <person name="Drula E."/>
            <person name="Henrissat B."/>
            <person name="Kohler A."/>
            <person name="Grigoriev I.V."/>
            <person name="Martin F.M."/>
            <person name="Hacquard S."/>
        </authorList>
    </citation>
    <scope>NUCLEOTIDE SEQUENCE</scope>
    <source>
        <strain evidence="2">MPI-CAGE-CH-0235</strain>
    </source>
</reference>
<keyword evidence="1" id="KW-0732">Signal</keyword>
<comment type="caution">
    <text evidence="2">The sequence shown here is derived from an EMBL/GenBank/DDBJ whole genome shotgun (WGS) entry which is preliminary data.</text>
</comment>
<proteinExistence type="predicted"/>